<dbReference type="PROSITE" id="PS51257">
    <property type="entry name" value="PROKAR_LIPOPROTEIN"/>
    <property type="match status" value="1"/>
</dbReference>
<name>A0A7C7DBK6_9FIRM</name>
<feature type="chain" id="PRO_5039226342" evidence="1">
    <location>
        <begin position="25"/>
        <end position="139"/>
    </location>
</feature>
<proteinExistence type="predicted"/>
<dbReference type="GO" id="GO:0010181">
    <property type="term" value="F:FMN binding"/>
    <property type="evidence" value="ECO:0007669"/>
    <property type="project" value="InterPro"/>
</dbReference>
<dbReference type="Pfam" id="PF04205">
    <property type="entry name" value="FMN_bind"/>
    <property type="match status" value="1"/>
</dbReference>
<accession>A0A7C7DBK6</accession>
<dbReference type="AlphaFoldDB" id="A0A7C7DBK6"/>
<protein>
    <submittedName>
        <fullName evidence="3">FMN-binding protein</fullName>
    </submittedName>
</protein>
<dbReference type="SMART" id="SM00900">
    <property type="entry name" value="FMN_bind"/>
    <property type="match status" value="1"/>
</dbReference>
<evidence type="ECO:0000259" key="2">
    <source>
        <dbReference type="SMART" id="SM00900"/>
    </source>
</evidence>
<dbReference type="Gene3D" id="3.90.1010.20">
    <property type="match status" value="1"/>
</dbReference>
<dbReference type="GO" id="GO:0016020">
    <property type="term" value="C:membrane"/>
    <property type="evidence" value="ECO:0007669"/>
    <property type="project" value="InterPro"/>
</dbReference>
<keyword evidence="1" id="KW-0732">Signal</keyword>
<evidence type="ECO:0000313" key="4">
    <source>
        <dbReference type="Proteomes" id="UP000553059"/>
    </source>
</evidence>
<organism evidence="3 4">
    <name type="scientific">Desulfitobacterium dehalogenans</name>
    <dbReference type="NCBI Taxonomy" id="36854"/>
    <lineage>
        <taxon>Bacteria</taxon>
        <taxon>Bacillati</taxon>
        <taxon>Bacillota</taxon>
        <taxon>Clostridia</taxon>
        <taxon>Eubacteriales</taxon>
        <taxon>Desulfitobacteriaceae</taxon>
        <taxon>Desulfitobacterium</taxon>
    </lineage>
</organism>
<gene>
    <name evidence="3" type="ORF">GX523_16135</name>
</gene>
<reference evidence="3 4" key="1">
    <citation type="journal article" date="2020" name="Biotechnol. Biofuels">
        <title>New insights from the biogas microbiome by comprehensive genome-resolved metagenomics of nearly 1600 species originating from multiple anaerobic digesters.</title>
        <authorList>
            <person name="Campanaro S."/>
            <person name="Treu L."/>
            <person name="Rodriguez-R L.M."/>
            <person name="Kovalovszki A."/>
            <person name="Ziels R.M."/>
            <person name="Maus I."/>
            <person name="Zhu X."/>
            <person name="Kougias P.G."/>
            <person name="Basile A."/>
            <person name="Luo G."/>
            <person name="Schluter A."/>
            <person name="Konstantinidis K.T."/>
            <person name="Angelidaki I."/>
        </authorList>
    </citation>
    <scope>NUCLEOTIDE SEQUENCE [LARGE SCALE GENOMIC DNA]</scope>
    <source>
        <strain evidence="3">AS05jafATM_4</strain>
    </source>
</reference>
<sequence>MHQNTKVTAIIFSFIMAFGLTGCASTSTPSGSSANPEPEKAAVHFNAGTYTAEAEGKFAPVKVEVVLDSEKILKITVLDHNESTGVGDEAFAKISGKILDNQTLAVDTISNATLSSNALLKAVEDCIVQAGGDPEALKN</sequence>
<evidence type="ECO:0000313" key="3">
    <source>
        <dbReference type="EMBL" id="HHY28237.1"/>
    </source>
</evidence>
<comment type="caution">
    <text evidence="3">The sequence shown here is derived from an EMBL/GenBank/DDBJ whole genome shotgun (WGS) entry which is preliminary data.</text>
</comment>
<feature type="domain" description="FMN-binding" evidence="2">
    <location>
        <begin position="56"/>
        <end position="130"/>
    </location>
</feature>
<evidence type="ECO:0000256" key="1">
    <source>
        <dbReference type="SAM" id="SignalP"/>
    </source>
</evidence>
<dbReference type="EMBL" id="DUTF01000349">
    <property type="protein sequence ID" value="HHY28237.1"/>
    <property type="molecule type" value="Genomic_DNA"/>
</dbReference>
<dbReference type="InterPro" id="IPR007329">
    <property type="entry name" value="FMN-bd"/>
</dbReference>
<dbReference type="Proteomes" id="UP000553059">
    <property type="component" value="Unassembled WGS sequence"/>
</dbReference>
<feature type="signal peptide" evidence="1">
    <location>
        <begin position="1"/>
        <end position="24"/>
    </location>
</feature>